<evidence type="ECO:0000256" key="15">
    <source>
        <dbReference type="RuleBase" id="RU004430"/>
    </source>
</evidence>
<name>Q76MN7_EURPE</name>
<feature type="transmembrane region" description="Helical" evidence="15">
    <location>
        <begin position="94"/>
        <end position="115"/>
    </location>
</feature>
<gene>
    <name evidence="17" type="primary">ND6</name>
</gene>
<keyword evidence="13 15" id="KW-0472">Membrane</keyword>
<dbReference type="PANTHER" id="PTHR11435">
    <property type="entry name" value="NADH UBIQUINONE OXIDOREDUCTASE SUBUNIT ND6"/>
    <property type="match status" value="1"/>
</dbReference>
<dbReference type="InterPro" id="IPR050269">
    <property type="entry name" value="ComplexI_Subunit6"/>
</dbReference>
<reference evidence="17" key="1">
    <citation type="journal article" date="2003" name="Mol. Biol. Evol.">
        <title>Evolution of the deep-sea gulper eel mitochondrial genomes: large-scale gene rearrangements originated within the eels.</title>
        <authorList>
            <person name="Inoue J."/>
            <person name="Miya M."/>
            <person name="Tsukamoto K."/>
            <person name="Nishida M."/>
        </authorList>
    </citation>
    <scope>NUCLEOTIDE SEQUENCE</scope>
</reference>
<feature type="transmembrane region" description="Helical" evidence="15">
    <location>
        <begin position="135"/>
        <end position="160"/>
    </location>
</feature>
<evidence type="ECO:0000256" key="10">
    <source>
        <dbReference type="ARBA" id="ARBA00022989"/>
    </source>
</evidence>
<evidence type="ECO:0000256" key="3">
    <source>
        <dbReference type="ARBA" id="ARBA00012944"/>
    </source>
</evidence>
<keyword evidence="6 15" id="KW-0679">Respiratory chain</keyword>
<sequence length="171" mass="18702">MNFFIFFSLMLLVLGVLGVASNPSPYFAALGLVLAAAGGCGVVAGHGGSFISLVLFLIYLGGMLVVFAYSVALAAEPFPEAWGGWSVMGRMMTYTFLCGVFFLMFYTGNFHYYGIADEYQYFSVLCGDLIGVSWMYYWGWLLIICGWGLLLTLFVILELVRSCGSGSLRTI</sequence>
<dbReference type="Gene3D" id="1.20.120.1200">
    <property type="entry name" value="NADH-ubiquinone/plastoquinone oxidoreductase chain 6, subunit NuoJ"/>
    <property type="match status" value="1"/>
</dbReference>
<accession>Q76MN7</accession>
<dbReference type="AlphaFoldDB" id="Q76MN7"/>
<dbReference type="EMBL" id="AB046473">
    <property type="protein sequence ID" value="BAD02175.1"/>
    <property type="molecule type" value="Genomic_DNA"/>
</dbReference>
<protein>
    <recommendedName>
        <fullName evidence="4 15">NADH-ubiquinone oxidoreductase chain 6</fullName>
        <ecNumber evidence="3 15">7.1.1.2</ecNumber>
    </recommendedName>
</protein>
<dbReference type="GO" id="GO:0031966">
    <property type="term" value="C:mitochondrial membrane"/>
    <property type="evidence" value="ECO:0007669"/>
    <property type="project" value="UniProtKB-SubCell"/>
</dbReference>
<comment type="similarity">
    <text evidence="2 15">Belongs to the complex I subunit 6 family.</text>
</comment>
<dbReference type="InterPro" id="IPR042106">
    <property type="entry name" value="Nuo/plastoQ_OxRdtase_6_NuoJ"/>
</dbReference>
<evidence type="ECO:0000256" key="16">
    <source>
        <dbReference type="SAM" id="SignalP"/>
    </source>
</evidence>
<dbReference type="GO" id="GO:0008137">
    <property type="term" value="F:NADH dehydrogenase (ubiquinone) activity"/>
    <property type="evidence" value="ECO:0007669"/>
    <property type="project" value="UniProtKB-UniRule"/>
</dbReference>
<dbReference type="Pfam" id="PF00499">
    <property type="entry name" value="Oxidored_q3"/>
    <property type="match status" value="1"/>
</dbReference>
<dbReference type="PANTHER" id="PTHR11435:SF1">
    <property type="entry name" value="NADH-UBIQUINONE OXIDOREDUCTASE CHAIN 6"/>
    <property type="match status" value="1"/>
</dbReference>
<evidence type="ECO:0000256" key="14">
    <source>
        <dbReference type="ARBA" id="ARBA00049551"/>
    </source>
</evidence>
<feature type="transmembrane region" description="Helical" evidence="15">
    <location>
        <begin position="51"/>
        <end position="73"/>
    </location>
</feature>
<keyword evidence="15" id="KW-0830">Ubiquinone</keyword>
<evidence type="ECO:0000256" key="4">
    <source>
        <dbReference type="ARBA" id="ARBA00021095"/>
    </source>
</evidence>
<keyword evidence="7 15" id="KW-0812">Transmembrane</keyword>
<keyword evidence="9 15" id="KW-0249">Electron transport</keyword>
<proteinExistence type="inferred from homology"/>
<geneLocation type="mitochondrion" evidence="17"/>
<evidence type="ECO:0000256" key="7">
    <source>
        <dbReference type="ARBA" id="ARBA00022692"/>
    </source>
</evidence>
<evidence type="ECO:0000256" key="11">
    <source>
        <dbReference type="ARBA" id="ARBA00023027"/>
    </source>
</evidence>
<organism evidence="17">
    <name type="scientific">Eurypharynx pelecanoides</name>
    <name type="common">Pelican eel</name>
    <dbReference type="NCBI Taxonomy" id="55117"/>
    <lineage>
        <taxon>Eukaryota</taxon>
        <taxon>Metazoa</taxon>
        <taxon>Chordata</taxon>
        <taxon>Craniata</taxon>
        <taxon>Vertebrata</taxon>
        <taxon>Euteleostomi</taxon>
        <taxon>Actinopterygii</taxon>
        <taxon>Neopterygii</taxon>
        <taxon>Teleostei</taxon>
        <taxon>Anguilliformes</taxon>
        <taxon>Eurypharyngidae</taxon>
        <taxon>Eurypharynx</taxon>
    </lineage>
</organism>
<evidence type="ECO:0000256" key="5">
    <source>
        <dbReference type="ARBA" id="ARBA00022448"/>
    </source>
</evidence>
<evidence type="ECO:0000256" key="13">
    <source>
        <dbReference type="ARBA" id="ARBA00023136"/>
    </source>
</evidence>
<comment type="function">
    <text evidence="15">Core subunit of the mitochondrial membrane respiratory chain NADH dehydrogenase (Complex I) which catalyzes electron transfer from NADH through the respiratory chain, using ubiquinone as an electron acceptor. Essential for the catalytic activity and assembly of complex I.</text>
</comment>
<keyword evidence="12 15" id="KW-0496">Mitochondrion</keyword>
<comment type="catalytic activity">
    <reaction evidence="14 15">
        <text>a ubiquinone + NADH + 5 H(+)(in) = a ubiquinol + NAD(+) + 4 H(+)(out)</text>
        <dbReference type="Rhea" id="RHEA:29091"/>
        <dbReference type="Rhea" id="RHEA-COMP:9565"/>
        <dbReference type="Rhea" id="RHEA-COMP:9566"/>
        <dbReference type="ChEBI" id="CHEBI:15378"/>
        <dbReference type="ChEBI" id="CHEBI:16389"/>
        <dbReference type="ChEBI" id="CHEBI:17976"/>
        <dbReference type="ChEBI" id="CHEBI:57540"/>
        <dbReference type="ChEBI" id="CHEBI:57945"/>
        <dbReference type="EC" id="7.1.1.2"/>
    </reaction>
</comment>
<keyword evidence="16" id="KW-0732">Signal</keyword>
<evidence type="ECO:0000256" key="6">
    <source>
        <dbReference type="ARBA" id="ARBA00022660"/>
    </source>
</evidence>
<dbReference type="InterPro" id="IPR001457">
    <property type="entry name" value="NADH_UbQ/plastoQ_OxRdtase_su6"/>
</dbReference>
<evidence type="ECO:0000256" key="9">
    <source>
        <dbReference type="ARBA" id="ARBA00022982"/>
    </source>
</evidence>
<feature type="chain" id="PRO_5004287376" description="NADH-ubiquinone oxidoreductase chain 6" evidence="16">
    <location>
        <begin position="19"/>
        <end position="171"/>
    </location>
</feature>
<evidence type="ECO:0000256" key="1">
    <source>
        <dbReference type="ARBA" id="ARBA00004225"/>
    </source>
</evidence>
<keyword evidence="10 15" id="KW-1133">Transmembrane helix</keyword>
<keyword evidence="11 15" id="KW-0520">NAD</keyword>
<evidence type="ECO:0000313" key="17">
    <source>
        <dbReference type="EMBL" id="BAD02175.1"/>
    </source>
</evidence>
<keyword evidence="5 15" id="KW-0813">Transport</keyword>
<comment type="subcellular location">
    <subcellularLocation>
        <location evidence="1 15">Mitochondrion membrane</location>
        <topology evidence="1 15">Multi-pass membrane protein</topology>
    </subcellularLocation>
</comment>
<evidence type="ECO:0000256" key="12">
    <source>
        <dbReference type="ARBA" id="ARBA00023128"/>
    </source>
</evidence>
<keyword evidence="8 15" id="KW-1278">Translocase</keyword>
<dbReference type="EC" id="7.1.1.2" evidence="3 15"/>
<evidence type="ECO:0000256" key="2">
    <source>
        <dbReference type="ARBA" id="ARBA00005698"/>
    </source>
</evidence>
<feature type="signal peptide" evidence="16">
    <location>
        <begin position="1"/>
        <end position="18"/>
    </location>
</feature>
<evidence type="ECO:0000256" key="8">
    <source>
        <dbReference type="ARBA" id="ARBA00022967"/>
    </source>
</evidence>